<organism evidence="2 3">
    <name type="scientific">Tritrichomonas musculus</name>
    <dbReference type="NCBI Taxonomy" id="1915356"/>
    <lineage>
        <taxon>Eukaryota</taxon>
        <taxon>Metamonada</taxon>
        <taxon>Parabasalia</taxon>
        <taxon>Tritrichomonadida</taxon>
        <taxon>Tritrichomonadidae</taxon>
        <taxon>Tritrichomonas</taxon>
    </lineage>
</organism>
<comment type="caution">
    <text evidence="2">The sequence shown here is derived from an EMBL/GenBank/DDBJ whole genome shotgun (WGS) entry which is preliminary data.</text>
</comment>
<sequence length="144" mass="16947">MDRLLRGTKAELNNSDYSDDESSSSSIDDQFESQIISKQDFFLFEIFECERSYINKPNILQKNIVFTALCTAISVSIGLIFFYFFKYFLQIEVESPFSLHIFSPKSYFDVFKHRYPVIANPFEYKLFANLKAIILTSFKEQIHK</sequence>
<evidence type="ECO:0000313" key="3">
    <source>
        <dbReference type="Proteomes" id="UP001470230"/>
    </source>
</evidence>
<keyword evidence="1" id="KW-0812">Transmembrane</keyword>
<dbReference type="Proteomes" id="UP001470230">
    <property type="component" value="Unassembled WGS sequence"/>
</dbReference>
<keyword evidence="1" id="KW-1133">Transmembrane helix</keyword>
<keyword evidence="1" id="KW-0472">Membrane</keyword>
<name>A0ABR2I5Y0_9EUKA</name>
<feature type="transmembrane region" description="Helical" evidence="1">
    <location>
        <begin position="64"/>
        <end position="85"/>
    </location>
</feature>
<proteinExistence type="predicted"/>
<accession>A0ABR2I5Y0</accession>
<dbReference type="EMBL" id="JAPFFF010000019">
    <property type="protein sequence ID" value="KAK8857944.1"/>
    <property type="molecule type" value="Genomic_DNA"/>
</dbReference>
<gene>
    <name evidence="2" type="ORF">M9Y10_013043</name>
</gene>
<keyword evidence="3" id="KW-1185">Reference proteome</keyword>
<protein>
    <submittedName>
        <fullName evidence="2">Uncharacterized protein</fullName>
    </submittedName>
</protein>
<evidence type="ECO:0000313" key="2">
    <source>
        <dbReference type="EMBL" id="KAK8857944.1"/>
    </source>
</evidence>
<reference evidence="2 3" key="1">
    <citation type="submission" date="2024-04" db="EMBL/GenBank/DDBJ databases">
        <title>Tritrichomonas musculus Genome.</title>
        <authorList>
            <person name="Alves-Ferreira E."/>
            <person name="Grigg M."/>
            <person name="Lorenzi H."/>
            <person name="Galac M."/>
        </authorList>
    </citation>
    <scope>NUCLEOTIDE SEQUENCE [LARGE SCALE GENOMIC DNA]</scope>
    <source>
        <strain evidence="2 3">EAF2021</strain>
    </source>
</reference>
<evidence type="ECO:0000256" key="1">
    <source>
        <dbReference type="SAM" id="Phobius"/>
    </source>
</evidence>